<evidence type="ECO:0000313" key="3">
    <source>
        <dbReference type="Proteomes" id="UP000830671"/>
    </source>
</evidence>
<organism evidence="2 3">
    <name type="scientific">Colletotrichum lupini</name>
    <dbReference type="NCBI Taxonomy" id="145971"/>
    <lineage>
        <taxon>Eukaryota</taxon>
        <taxon>Fungi</taxon>
        <taxon>Dikarya</taxon>
        <taxon>Ascomycota</taxon>
        <taxon>Pezizomycotina</taxon>
        <taxon>Sordariomycetes</taxon>
        <taxon>Hypocreomycetidae</taxon>
        <taxon>Glomerellales</taxon>
        <taxon>Glomerellaceae</taxon>
        <taxon>Colletotrichum</taxon>
        <taxon>Colletotrichum acutatum species complex</taxon>
    </lineage>
</organism>
<gene>
    <name evidence="2" type="ORF">CLUP02_09465</name>
</gene>
<dbReference type="EMBL" id="CP019477">
    <property type="protein sequence ID" value="UQC83969.1"/>
    <property type="molecule type" value="Genomic_DNA"/>
</dbReference>
<dbReference type="AlphaFoldDB" id="A0A9Q8SUR1"/>
<dbReference type="RefSeq" id="XP_049145587.1">
    <property type="nucleotide sequence ID" value="XM_049288443.1"/>
</dbReference>
<accession>A0A9Q8SUR1</accession>
<evidence type="ECO:0000256" key="1">
    <source>
        <dbReference type="SAM" id="MobiDB-lite"/>
    </source>
</evidence>
<name>A0A9Q8SUR1_9PEZI</name>
<dbReference type="GeneID" id="73343453"/>
<dbReference type="KEGG" id="clup:CLUP02_09465"/>
<feature type="region of interest" description="Disordered" evidence="1">
    <location>
        <begin position="406"/>
        <end position="449"/>
    </location>
</feature>
<reference evidence="2" key="1">
    <citation type="journal article" date="2021" name="Mol. Plant Microbe Interact.">
        <title>Complete Genome Sequence of the Plant-Pathogenic Fungus Colletotrichum lupini.</title>
        <authorList>
            <person name="Baroncelli R."/>
            <person name="Pensec F."/>
            <person name="Da Lio D."/>
            <person name="Boufleur T."/>
            <person name="Vicente I."/>
            <person name="Sarrocco S."/>
            <person name="Picot A."/>
            <person name="Baraldi E."/>
            <person name="Sukno S."/>
            <person name="Thon M."/>
            <person name="Le Floch G."/>
        </authorList>
    </citation>
    <scope>NUCLEOTIDE SEQUENCE</scope>
    <source>
        <strain evidence="2">IMI 504893</strain>
    </source>
</reference>
<evidence type="ECO:0000313" key="2">
    <source>
        <dbReference type="EMBL" id="UQC83969.1"/>
    </source>
</evidence>
<protein>
    <submittedName>
        <fullName evidence="2">Uncharacterized protein</fullName>
    </submittedName>
</protein>
<keyword evidence="3" id="KW-1185">Reference proteome</keyword>
<feature type="compositionally biased region" description="Basic residues" evidence="1">
    <location>
        <begin position="412"/>
        <end position="433"/>
    </location>
</feature>
<sequence length="449" mass="50269">MPSRKKSCSPILLFPVADFPFQVRRSARNGTTGISQHNHPHCTLPLTLTLILILTPHTSRLISTAYSLILVNDLLSRQCTCHDAVRTELQLGRRPPKNTAPMPNVLYSPCQAIILNPARLASSAIPRSRANILQKMPLKSLPSKSSLVHPPHNLHLGPSKPSFCAWLGATFLAAACDYESAHMLIQVVCTTDYDMTYRCEAIIIFTHSISNFITYYRATYPNDFTLTAAVYMAHRLLSLEHLDTAVKRLASRAINAVSTLASGCPSKVYQSYEYVCKLKPDDPHFLSLHFDSNFQLILVKERRLDQSLCVSILDIEQQLARSDVPEITAVRSSTGVRKPSLVPNNSSFPLNSSVIGGRYDLVRLEAAFRVHIPTIFPSKQRVTQGKLPVPAPSLKLNMCRQNHVQCTTPAPRLRRRSPSHRSPRRPTTHRSRRLAPPSPTFLHESRSRQ</sequence>
<proteinExistence type="predicted"/>
<dbReference type="Proteomes" id="UP000830671">
    <property type="component" value="Chromosome 5"/>
</dbReference>